<dbReference type="SUPFAM" id="SSF56399">
    <property type="entry name" value="ADP-ribosylation"/>
    <property type="match status" value="1"/>
</dbReference>
<proteinExistence type="predicted"/>
<gene>
    <name evidence="2" type="ORF">AB0I48_31400</name>
</gene>
<feature type="transmembrane region" description="Helical" evidence="1">
    <location>
        <begin position="261"/>
        <end position="279"/>
    </location>
</feature>
<organism evidence="2 3">
    <name type="scientific">Nocardia aurea</name>
    <dbReference type="NCBI Taxonomy" id="2144174"/>
    <lineage>
        <taxon>Bacteria</taxon>
        <taxon>Bacillati</taxon>
        <taxon>Actinomycetota</taxon>
        <taxon>Actinomycetes</taxon>
        <taxon>Mycobacteriales</taxon>
        <taxon>Nocardiaceae</taxon>
        <taxon>Nocardia</taxon>
    </lineage>
</organism>
<evidence type="ECO:0000313" key="2">
    <source>
        <dbReference type="EMBL" id="MEV0712076.1"/>
    </source>
</evidence>
<protein>
    <recommendedName>
        <fullName evidence="4">ADP ribosyltransferase domain-containing protein</fullName>
    </recommendedName>
</protein>
<dbReference type="EMBL" id="JBFAKC010000019">
    <property type="protein sequence ID" value="MEV0712076.1"/>
    <property type="molecule type" value="Genomic_DNA"/>
</dbReference>
<evidence type="ECO:0000313" key="3">
    <source>
        <dbReference type="Proteomes" id="UP001551695"/>
    </source>
</evidence>
<evidence type="ECO:0008006" key="4">
    <source>
        <dbReference type="Google" id="ProtNLM"/>
    </source>
</evidence>
<dbReference type="Gene3D" id="3.90.176.10">
    <property type="entry name" value="Toxin ADP-ribosyltransferase, Chain A, domain 1"/>
    <property type="match status" value="1"/>
</dbReference>
<reference evidence="2 3" key="1">
    <citation type="submission" date="2024-06" db="EMBL/GenBank/DDBJ databases">
        <title>The Natural Products Discovery Center: Release of the First 8490 Sequenced Strains for Exploring Actinobacteria Biosynthetic Diversity.</title>
        <authorList>
            <person name="Kalkreuter E."/>
            <person name="Kautsar S.A."/>
            <person name="Yang D."/>
            <person name="Bader C.D."/>
            <person name="Teijaro C.N."/>
            <person name="Fluegel L."/>
            <person name="Davis C.M."/>
            <person name="Simpson J.R."/>
            <person name="Lauterbach L."/>
            <person name="Steele A.D."/>
            <person name="Gui C."/>
            <person name="Meng S."/>
            <person name="Li G."/>
            <person name="Viehrig K."/>
            <person name="Ye F."/>
            <person name="Su P."/>
            <person name="Kiefer A.F."/>
            <person name="Nichols A."/>
            <person name="Cepeda A.J."/>
            <person name="Yan W."/>
            <person name="Fan B."/>
            <person name="Jiang Y."/>
            <person name="Adhikari A."/>
            <person name="Zheng C.-J."/>
            <person name="Schuster L."/>
            <person name="Cowan T.M."/>
            <person name="Smanski M.J."/>
            <person name="Chevrette M.G."/>
            <person name="De Carvalho L.P.S."/>
            <person name="Shen B."/>
        </authorList>
    </citation>
    <scope>NUCLEOTIDE SEQUENCE [LARGE SCALE GENOMIC DNA]</scope>
    <source>
        <strain evidence="2 3">NPDC050403</strain>
    </source>
</reference>
<comment type="caution">
    <text evidence="2">The sequence shown here is derived from an EMBL/GenBank/DDBJ whole genome shotgun (WGS) entry which is preliminary data.</text>
</comment>
<dbReference type="Proteomes" id="UP001551695">
    <property type="component" value="Unassembled WGS sequence"/>
</dbReference>
<keyword evidence="3" id="KW-1185">Reference proteome</keyword>
<keyword evidence="1" id="KW-0812">Transmembrane</keyword>
<dbReference type="RefSeq" id="WP_357788859.1">
    <property type="nucleotide sequence ID" value="NZ_JBFAKC010000019.1"/>
</dbReference>
<evidence type="ECO:0000256" key="1">
    <source>
        <dbReference type="SAM" id="Phobius"/>
    </source>
</evidence>
<sequence>MTTGVDVDVDVYYSGAKALLDWSSAWWSAIDNSLSTLSGFSDMAGTHSDGQVWAASYDRRISETLQLVSSTATAVHNYGTILAEMGYNHACAEHSATLNAGAAPQKPSVSQLAVTHCLLPPPSAGGPGQGLVDSGIGLLEQLNIIVPDGDRDKLDGARDAWNKIASLEATTNFPVAIEAVARAFQACSTPESASIDEDLRALKASAEAITETFQELAASCQDHRDALDDLRAKLVSQLNGMAQAFATEMAINAAVSVASSWVTFGVSVAAGLAGAALIVKRYSRPILEMIDAWRSSRNLGKGVRATEDFSRHQSEMRRIEELSKTKTRPSSWNQLTDIDQEILRRGASDAQGNSLSGMLRRGENLSPQQQRDVDALNQAMNKLPTHEGPLVRHTQLSPEELARYEQGKPVQELGFTSGSRNPAGSNGLLVDSSNVEFQMISKTGKDMSQYGTPDEVLFHSGTNFLVRSKAIDPATGRTVIQMVEI</sequence>
<keyword evidence="1" id="KW-0472">Membrane</keyword>
<name>A0ABV3G318_9NOCA</name>
<accession>A0ABV3G318</accession>
<keyword evidence="1" id="KW-1133">Transmembrane helix</keyword>